<organism evidence="3 4">
    <name type="scientific">Candidatus Desulfovibrio intestinavium</name>
    <dbReference type="NCBI Taxonomy" id="2838534"/>
    <lineage>
        <taxon>Bacteria</taxon>
        <taxon>Pseudomonadati</taxon>
        <taxon>Thermodesulfobacteriota</taxon>
        <taxon>Desulfovibrionia</taxon>
        <taxon>Desulfovibrionales</taxon>
        <taxon>Desulfovibrionaceae</taxon>
        <taxon>Desulfovibrio</taxon>
    </lineage>
</organism>
<dbReference type="GO" id="GO:0008897">
    <property type="term" value="F:holo-[acyl-carrier-protein] synthase activity"/>
    <property type="evidence" value="ECO:0007669"/>
    <property type="project" value="InterPro"/>
</dbReference>
<dbReference type="SUPFAM" id="SSF56214">
    <property type="entry name" value="4'-phosphopantetheinyl transferase"/>
    <property type="match status" value="1"/>
</dbReference>
<dbReference type="Proteomes" id="UP000823821">
    <property type="component" value="Unassembled WGS sequence"/>
</dbReference>
<dbReference type="Gene3D" id="3.90.470.20">
    <property type="entry name" value="4'-phosphopantetheinyl transferase domain"/>
    <property type="match status" value="1"/>
</dbReference>
<protein>
    <submittedName>
        <fullName evidence="3">4'-phosphopantetheinyl transferase superfamily protein</fullName>
    </submittedName>
</protein>
<dbReference type="AlphaFoldDB" id="A0A9D2HMD9"/>
<accession>A0A9D2HMD9</accession>
<feature type="domain" description="4'-phosphopantetheinyl transferase" evidence="2">
    <location>
        <begin position="123"/>
        <end position="203"/>
    </location>
</feature>
<name>A0A9D2HMD9_9BACT</name>
<proteinExistence type="predicted"/>
<dbReference type="InterPro" id="IPR008278">
    <property type="entry name" value="4-PPantetheinyl_Trfase_dom"/>
</dbReference>
<reference evidence="3" key="1">
    <citation type="journal article" date="2021" name="PeerJ">
        <title>Extensive microbial diversity within the chicken gut microbiome revealed by metagenomics and culture.</title>
        <authorList>
            <person name="Gilroy R."/>
            <person name="Ravi A."/>
            <person name="Getino M."/>
            <person name="Pursley I."/>
            <person name="Horton D.L."/>
            <person name="Alikhan N.F."/>
            <person name="Baker D."/>
            <person name="Gharbi K."/>
            <person name="Hall N."/>
            <person name="Watson M."/>
            <person name="Adriaenssens E.M."/>
            <person name="Foster-Nyarko E."/>
            <person name="Jarju S."/>
            <person name="Secka A."/>
            <person name="Antonio M."/>
            <person name="Oren A."/>
            <person name="Chaudhuri R.R."/>
            <person name="La Ragione R."/>
            <person name="Hildebrand F."/>
            <person name="Pallen M.J."/>
        </authorList>
    </citation>
    <scope>NUCLEOTIDE SEQUENCE</scope>
    <source>
        <strain evidence="3">5032</strain>
    </source>
</reference>
<dbReference type="Pfam" id="PF01648">
    <property type="entry name" value="ACPS"/>
    <property type="match status" value="1"/>
</dbReference>
<evidence type="ECO:0000256" key="1">
    <source>
        <dbReference type="ARBA" id="ARBA00022679"/>
    </source>
</evidence>
<dbReference type="GO" id="GO:0000287">
    <property type="term" value="F:magnesium ion binding"/>
    <property type="evidence" value="ECO:0007669"/>
    <property type="project" value="InterPro"/>
</dbReference>
<evidence type="ECO:0000259" key="2">
    <source>
        <dbReference type="Pfam" id="PF01648"/>
    </source>
</evidence>
<dbReference type="InterPro" id="IPR037143">
    <property type="entry name" value="4-PPantetheinyl_Trfase_dom_sf"/>
</dbReference>
<sequence>MPSPLPLADATWILACPLPPDTAACRALSAQLAARLLPWLSPAQAAHLAAFRRERDSCARRLARVALATMLAARGERPESLLPRLTRLPGGAPFLPGWAVAFSYSEEAAFAALLPAGGRRLPFGLDAEACFSPPPHASAFSGRERRPGGQMPDRERLRRWVIKESLLKAAGTGLTRDPAMVDSGRCGQRRGRTEWADGTLFWHCLPLPGHWLAVAAARPLRIRAIIRPPGALLLP</sequence>
<evidence type="ECO:0000313" key="4">
    <source>
        <dbReference type="Proteomes" id="UP000823821"/>
    </source>
</evidence>
<reference evidence="3" key="2">
    <citation type="submission" date="2021-04" db="EMBL/GenBank/DDBJ databases">
        <authorList>
            <person name="Gilroy R."/>
        </authorList>
    </citation>
    <scope>NUCLEOTIDE SEQUENCE</scope>
    <source>
        <strain evidence="3">5032</strain>
    </source>
</reference>
<evidence type="ECO:0000313" key="3">
    <source>
        <dbReference type="EMBL" id="HJA79376.1"/>
    </source>
</evidence>
<dbReference type="EMBL" id="DWZD01000041">
    <property type="protein sequence ID" value="HJA79376.1"/>
    <property type="molecule type" value="Genomic_DNA"/>
</dbReference>
<gene>
    <name evidence="3" type="ORF">H9784_07410</name>
</gene>
<keyword evidence="1 3" id="KW-0808">Transferase</keyword>
<comment type="caution">
    <text evidence="3">The sequence shown here is derived from an EMBL/GenBank/DDBJ whole genome shotgun (WGS) entry which is preliminary data.</text>
</comment>